<sequence>MGEIFVNKLYTLHFVFTWILAVVVAVNWCYCFKLALPQYSESLLPWSIYTAFVTLLMPVVKMGLLYMEKQHERWGKNVKICQALLITMTGMVVGTSWSGWVSLLFPYVSDFSSPGPTGITLALLVTAVFIVIQAALEKFLENKQDDSTWYVISYEILLNSLWSSLGYFWNSVWNRFLMKLQRRDRKPGRKPGPKATGAAAMRQLTGAQRTGPEHKFQTIQDKMNGRPNQVDDNGPGYRPLLIKAAITLSVCLVLLYLLPEARERPESGASRGWHRRRFWIAAKMMLIIIPSYAVTDAGFYFGTQFVGTKTGSEQLGLLVAFGYAVLMTILILRFAKYLQWKPQSIYAGRLLTLGTWLVCYAWWYPWQELLYQIQGYGLWELNLKLRSTSLSGLFGLVV</sequence>
<gene>
    <name evidence="2" type="ORF">C1SCF055_LOCUS30353</name>
</gene>
<dbReference type="AlphaFoldDB" id="A0A9P1D8J6"/>
<feature type="transmembrane region" description="Helical" evidence="1">
    <location>
        <begin position="240"/>
        <end position="258"/>
    </location>
</feature>
<feature type="transmembrane region" description="Helical" evidence="1">
    <location>
        <begin position="48"/>
        <end position="68"/>
    </location>
</feature>
<name>A0A9P1D8J6_9DINO</name>
<feature type="transmembrane region" description="Helical" evidence="1">
    <location>
        <begin position="346"/>
        <end position="364"/>
    </location>
</feature>
<feature type="transmembrane region" description="Helical" evidence="1">
    <location>
        <begin position="148"/>
        <end position="169"/>
    </location>
</feature>
<dbReference type="Proteomes" id="UP001152797">
    <property type="component" value="Unassembled WGS sequence"/>
</dbReference>
<reference evidence="2" key="1">
    <citation type="submission" date="2022-10" db="EMBL/GenBank/DDBJ databases">
        <authorList>
            <person name="Chen Y."/>
            <person name="Dougan E. K."/>
            <person name="Chan C."/>
            <person name="Rhodes N."/>
            <person name="Thang M."/>
        </authorList>
    </citation>
    <scope>NUCLEOTIDE SEQUENCE</scope>
</reference>
<evidence type="ECO:0000313" key="3">
    <source>
        <dbReference type="EMBL" id="CAL1157948.1"/>
    </source>
</evidence>
<feature type="transmembrane region" description="Helical" evidence="1">
    <location>
        <begin position="12"/>
        <end position="36"/>
    </location>
</feature>
<evidence type="ECO:0000313" key="2">
    <source>
        <dbReference type="EMBL" id="CAI4004573.1"/>
    </source>
</evidence>
<dbReference type="EMBL" id="CAMXCT020003447">
    <property type="protein sequence ID" value="CAL1157948.1"/>
    <property type="molecule type" value="Genomic_DNA"/>
</dbReference>
<dbReference type="EMBL" id="CAMXCT030003447">
    <property type="protein sequence ID" value="CAL4791885.1"/>
    <property type="molecule type" value="Genomic_DNA"/>
</dbReference>
<feature type="transmembrane region" description="Helical" evidence="1">
    <location>
        <begin position="315"/>
        <end position="334"/>
    </location>
</feature>
<dbReference type="EMBL" id="CAMXCT010003447">
    <property type="protein sequence ID" value="CAI4004573.1"/>
    <property type="molecule type" value="Genomic_DNA"/>
</dbReference>
<proteinExistence type="predicted"/>
<feature type="transmembrane region" description="Helical" evidence="1">
    <location>
        <begin position="278"/>
        <end position="295"/>
    </location>
</feature>
<keyword evidence="1" id="KW-1133">Transmembrane helix</keyword>
<organism evidence="2">
    <name type="scientific">Cladocopium goreaui</name>
    <dbReference type="NCBI Taxonomy" id="2562237"/>
    <lineage>
        <taxon>Eukaryota</taxon>
        <taxon>Sar</taxon>
        <taxon>Alveolata</taxon>
        <taxon>Dinophyceae</taxon>
        <taxon>Suessiales</taxon>
        <taxon>Symbiodiniaceae</taxon>
        <taxon>Cladocopium</taxon>
    </lineage>
</organism>
<reference evidence="3" key="2">
    <citation type="submission" date="2024-04" db="EMBL/GenBank/DDBJ databases">
        <authorList>
            <person name="Chen Y."/>
            <person name="Shah S."/>
            <person name="Dougan E. K."/>
            <person name="Thang M."/>
            <person name="Chan C."/>
        </authorList>
    </citation>
    <scope>NUCLEOTIDE SEQUENCE [LARGE SCALE GENOMIC DNA]</scope>
</reference>
<keyword evidence="1" id="KW-0812">Transmembrane</keyword>
<accession>A0A9P1D8J6</accession>
<protein>
    <submittedName>
        <fullName evidence="2">Uncharacterized protein</fullName>
    </submittedName>
</protein>
<comment type="caution">
    <text evidence="2">The sequence shown here is derived from an EMBL/GenBank/DDBJ whole genome shotgun (WGS) entry which is preliminary data.</text>
</comment>
<feature type="transmembrane region" description="Helical" evidence="1">
    <location>
        <begin position="117"/>
        <end position="136"/>
    </location>
</feature>
<keyword evidence="1" id="KW-0472">Membrane</keyword>
<keyword evidence="4" id="KW-1185">Reference proteome</keyword>
<dbReference type="OrthoDB" id="413755at2759"/>
<feature type="transmembrane region" description="Helical" evidence="1">
    <location>
        <begin position="80"/>
        <end position="105"/>
    </location>
</feature>
<evidence type="ECO:0000256" key="1">
    <source>
        <dbReference type="SAM" id="Phobius"/>
    </source>
</evidence>
<evidence type="ECO:0000313" key="4">
    <source>
        <dbReference type="Proteomes" id="UP001152797"/>
    </source>
</evidence>